<proteinExistence type="predicted"/>
<sequence length="116" mass="12012">MPTAATGGSARLCLSGTVTVIHPAADNPLRTTCVHTGTTVRITLEPLPNRRWAPVTSSNPKAVGLLDDHLEADGARSATARAASAGTATLDSADSYTPDPHGPPSRRRHLTITVVP</sequence>
<feature type="region of interest" description="Disordered" evidence="1">
    <location>
        <begin position="76"/>
        <end position="116"/>
    </location>
</feature>
<dbReference type="AlphaFoldDB" id="A0A918Y6K5"/>
<name>A0A918Y6K5_9ACTN</name>
<comment type="caution">
    <text evidence="2">The sequence shown here is derived from an EMBL/GenBank/DDBJ whole genome shotgun (WGS) entry which is preliminary data.</text>
</comment>
<feature type="compositionally biased region" description="Low complexity" evidence="1">
    <location>
        <begin position="76"/>
        <end position="88"/>
    </location>
</feature>
<evidence type="ECO:0000313" key="2">
    <source>
        <dbReference type="EMBL" id="GHD90988.1"/>
    </source>
</evidence>
<gene>
    <name evidence="2" type="ORF">GCM10010508_37770</name>
</gene>
<protein>
    <submittedName>
        <fullName evidence="2">Uncharacterized protein</fullName>
    </submittedName>
</protein>
<keyword evidence="3" id="KW-1185">Reference proteome</keyword>
<reference evidence="2" key="1">
    <citation type="journal article" date="2014" name="Int. J. Syst. Evol. Microbiol.">
        <title>Complete genome sequence of Corynebacterium casei LMG S-19264T (=DSM 44701T), isolated from a smear-ripened cheese.</title>
        <authorList>
            <consortium name="US DOE Joint Genome Institute (JGI-PGF)"/>
            <person name="Walter F."/>
            <person name="Albersmeier A."/>
            <person name="Kalinowski J."/>
            <person name="Ruckert C."/>
        </authorList>
    </citation>
    <scope>NUCLEOTIDE SEQUENCE</scope>
    <source>
        <strain evidence="2">JCM 4654</strain>
    </source>
</reference>
<accession>A0A918Y6K5</accession>
<dbReference type="Proteomes" id="UP000608955">
    <property type="component" value="Unassembled WGS sequence"/>
</dbReference>
<organism evidence="2 3">
    <name type="scientific">Streptomyces naganishii JCM 4654</name>
    <dbReference type="NCBI Taxonomy" id="1306179"/>
    <lineage>
        <taxon>Bacteria</taxon>
        <taxon>Bacillati</taxon>
        <taxon>Actinomycetota</taxon>
        <taxon>Actinomycetes</taxon>
        <taxon>Kitasatosporales</taxon>
        <taxon>Streptomycetaceae</taxon>
        <taxon>Streptomyces</taxon>
    </lineage>
</organism>
<reference evidence="2" key="2">
    <citation type="submission" date="2020-09" db="EMBL/GenBank/DDBJ databases">
        <authorList>
            <person name="Sun Q."/>
            <person name="Ohkuma M."/>
        </authorList>
    </citation>
    <scope>NUCLEOTIDE SEQUENCE</scope>
    <source>
        <strain evidence="2">JCM 4654</strain>
    </source>
</reference>
<dbReference type="EMBL" id="BMVF01000009">
    <property type="protein sequence ID" value="GHD90988.1"/>
    <property type="molecule type" value="Genomic_DNA"/>
</dbReference>
<evidence type="ECO:0000313" key="3">
    <source>
        <dbReference type="Proteomes" id="UP000608955"/>
    </source>
</evidence>
<evidence type="ECO:0000256" key="1">
    <source>
        <dbReference type="SAM" id="MobiDB-lite"/>
    </source>
</evidence>